<organism evidence="7 8">
    <name type="scientific">Teichococcus globiformis</name>
    <dbReference type="NCBI Taxonomy" id="2307229"/>
    <lineage>
        <taxon>Bacteria</taxon>
        <taxon>Pseudomonadati</taxon>
        <taxon>Pseudomonadota</taxon>
        <taxon>Alphaproteobacteria</taxon>
        <taxon>Acetobacterales</taxon>
        <taxon>Roseomonadaceae</taxon>
        <taxon>Roseomonas</taxon>
    </lineage>
</organism>
<dbReference type="GO" id="GO:0016746">
    <property type="term" value="F:acyltransferase activity"/>
    <property type="evidence" value="ECO:0007669"/>
    <property type="project" value="UniProtKB-KW"/>
</dbReference>
<evidence type="ECO:0000313" key="8">
    <source>
        <dbReference type="Proteomes" id="UP001595593"/>
    </source>
</evidence>
<dbReference type="InterPro" id="IPR004960">
    <property type="entry name" value="LipA_acyltrans"/>
</dbReference>
<keyword evidence="4" id="KW-0808">Transferase</keyword>
<accession>A0ABV7G4W8</accession>
<comment type="subcellular location">
    <subcellularLocation>
        <location evidence="1">Cell inner membrane</location>
    </subcellularLocation>
</comment>
<evidence type="ECO:0000256" key="3">
    <source>
        <dbReference type="ARBA" id="ARBA00022519"/>
    </source>
</evidence>
<evidence type="ECO:0000256" key="5">
    <source>
        <dbReference type="ARBA" id="ARBA00023136"/>
    </source>
</evidence>
<dbReference type="PANTHER" id="PTHR30606:SF9">
    <property type="entry name" value="LIPID A BIOSYNTHESIS LAUROYLTRANSFERASE"/>
    <property type="match status" value="1"/>
</dbReference>
<sequence length="297" mass="33020">MARSKGQWRWRAEAGLVRVLLGLSRRLGAVRASALGGAVAGGIGPWLPVSRVGRRNLEMAFPDSDAGWREAVLRGAWNNLGRTMMELPHLTRMGPTVEGPGWEIAGQENLPPPNHPAVLFSAHLANWEVLTRATLTEGLRLGGFYRAPDNPLVDAELRRLRLGDAEIPLFPKGSKGARQALRHLMDGQPLGVLVDQKMNEGVEADFLGHPARTATAPAELALRFRCPVIPVHAERIGPCRFRLVVEKPLVLPESGDRQADTRSLTAAMNARVELWVRARPQEWLWLHRRFPREAYKR</sequence>
<comment type="caution">
    <text evidence="7">The sequence shown here is derived from an EMBL/GenBank/DDBJ whole genome shotgun (WGS) entry which is preliminary data.</text>
</comment>
<dbReference type="PANTHER" id="PTHR30606">
    <property type="entry name" value="LIPID A BIOSYNTHESIS LAUROYL ACYLTRANSFERASE"/>
    <property type="match status" value="1"/>
</dbReference>
<keyword evidence="2" id="KW-1003">Cell membrane</keyword>
<protein>
    <submittedName>
        <fullName evidence="7">Lysophospholipid acyltransferase family protein</fullName>
    </submittedName>
</protein>
<dbReference type="Pfam" id="PF03279">
    <property type="entry name" value="Lip_A_acyltrans"/>
    <property type="match status" value="1"/>
</dbReference>
<keyword evidence="3" id="KW-0997">Cell inner membrane</keyword>
<reference evidence="8" key="1">
    <citation type="journal article" date="2019" name="Int. J. Syst. Evol. Microbiol.">
        <title>The Global Catalogue of Microorganisms (GCM) 10K type strain sequencing project: providing services to taxonomists for standard genome sequencing and annotation.</title>
        <authorList>
            <consortium name="The Broad Institute Genomics Platform"/>
            <consortium name="The Broad Institute Genome Sequencing Center for Infectious Disease"/>
            <person name="Wu L."/>
            <person name="Ma J."/>
        </authorList>
    </citation>
    <scope>NUCLEOTIDE SEQUENCE [LARGE SCALE GENOMIC DNA]</scope>
    <source>
        <strain evidence="8">KCTC 52094</strain>
    </source>
</reference>
<keyword evidence="6 7" id="KW-0012">Acyltransferase</keyword>
<evidence type="ECO:0000256" key="2">
    <source>
        <dbReference type="ARBA" id="ARBA00022475"/>
    </source>
</evidence>
<keyword evidence="8" id="KW-1185">Reference proteome</keyword>
<dbReference type="Proteomes" id="UP001595593">
    <property type="component" value="Unassembled WGS sequence"/>
</dbReference>
<evidence type="ECO:0000256" key="4">
    <source>
        <dbReference type="ARBA" id="ARBA00022679"/>
    </source>
</evidence>
<evidence type="ECO:0000313" key="7">
    <source>
        <dbReference type="EMBL" id="MFC3126579.1"/>
    </source>
</evidence>
<evidence type="ECO:0000256" key="6">
    <source>
        <dbReference type="ARBA" id="ARBA00023315"/>
    </source>
</evidence>
<evidence type="ECO:0000256" key="1">
    <source>
        <dbReference type="ARBA" id="ARBA00004533"/>
    </source>
</evidence>
<keyword evidence="5" id="KW-0472">Membrane</keyword>
<dbReference type="EMBL" id="JBHRTN010000018">
    <property type="protein sequence ID" value="MFC3126579.1"/>
    <property type="molecule type" value="Genomic_DNA"/>
</dbReference>
<name>A0ABV7G4W8_9PROT</name>
<gene>
    <name evidence="7" type="ORF">ACFOD4_16060</name>
</gene>
<dbReference type="CDD" id="cd07984">
    <property type="entry name" value="LPLAT_LABLAT-like"/>
    <property type="match status" value="1"/>
</dbReference>
<dbReference type="RefSeq" id="WP_379597996.1">
    <property type="nucleotide sequence ID" value="NZ_JBHRTN010000018.1"/>
</dbReference>
<proteinExistence type="predicted"/>